<dbReference type="GO" id="GO:0004222">
    <property type="term" value="F:metalloendopeptidase activity"/>
    <property type="evidence" value="ECO:0007669"/>
    <property type="project" value="TreeGrafter"/>
</dbReference>
<dbReference type="Proteomes" id="UP000419743">
    <property type="component" value="Unassembled WGS sequence"/>
</dbReference>
<feature type="chain" id="PRO_5038364223" evidence="3">
    <location>
        <begin position="24"/>
        <end position="215"/>
    </location>
</feature>
<dbReference type="CDD" id="cd12797">
    <property type="entry name" value="M23_peptidase"/>
    <property type="match status" value="1"/>
</dbReference>
<dbReference type="PANTHER" id="PTHR21666:SF289">
    <property type="entry name" value="L-ALA--D-GLU ENDOPEPTIDASE"/>
    <property type="match status" value="1"/>
</dbReference>
<dbReference type="InterPro" id="IPR011055">
    <property type="entry name" value="Dup_hybrid_motif"/>
</dbReference>
<proteinExistence type="predicted"/>
<name>A0A7M4DPB1_9MICO</name>
<protein>
    <submittedName>
        <fullName evidence="5">Peptidase family M23</fullName>
    </submittedName>
</protein>
<dbReference type="Pfam" id="PF01551">
    <property type="entry name" value="Peptidase_M23"/>
    <property type="match status" value="1"/>
</dbReference>
<dbReference type="EMBL" id="CACRYJ010000058">
    <property type="protein sequence ID" value="VZO39297.1"/>
    <property type="molecule type" value="Genomic_DNA"/>
</dbReference>
<accession>A0A7M4DPB1</accession>
<keyword evidence="1 3" id="KW-0732">Signal</keyword>
<organism evidence="5 6">
    <name type="scientific">Occultella aeris</name>
    <dbReference type="NCBI Taxonomy" id="2761496"/>
    <lineage>
        <taxon>Bacteria</taxon>
        <taxon>Bacillati</taxon>
        <taxon>Actinomycetota</taxon>
        <taxon>Actinomycetes</taxon>
        <taxon>Micrococcales</taxon>
        <taxon>Ruaniaceae</taxon>
        <taxon>Occultella</taxon>
    </lineage>
</organism>
<evidence type="ECO:0000256" key="3">
    <source>
        <dbReference type="SAM" id="SignalP"/>
    </source>
</evidence>
<evidence type="ECO:0000313" key="5">
    <source>
        <dbReference type="EMBL" id="VZO39297.1"/>
    </source>
</evidence>
<dbReference type="AlphaFoldDB" id="A0A7M4DPB1"/>
<feature type="region of interest" description="Disordered" evidence="2">
    <location>
        <begin position="31"/>
        <end position="94"/>
    </location>
</feature>
<dbReference type="SUPFAM" id="SSF51261">
    <property type="entry name" value="Duplicated hybrid motif"/>
    <property type="match status" value="1"/>
</dbReference>
<keyword evidence="6" id="KW-1185">Reference proteome</keyword>
<evidence type="ECO:0000256" key="2">
    <source>
        <dbReference type="SAM" id="MobiDB-lite"/>
    </source>
</evidence>
<dbReference type="Gene3D" id="2.70.70.10">
    <property type="entry name" value="Glucose Permease (Domain IIA)"/>
    <property type="match status" value="1"/>
</dbReference>
<evidence type="ECO:0000256" key="1">
    <source>
        <dbReference type="ARBA" id="ARBA00022729"/>
    </source>
</evidence>
<evidence type="ECO:0000313" key="6">
    <source>
        <dbReference type="Proteomes" id="UP000419743"/>
    </source>
</evidence>
<dbReference type="InterPro" id="IPR050570">
    <property type="entry name" value="Cell_wall_metabolism_enzyme"/>
</dbReference>
<comment type="caution">
    <text evidence="5">The sequence shown here is derived from an EMBL/GenBank/DDBJ whole genome shotgun (WGS) entry which is preliminary data.</text>
</comment>
<dbReference type="RefSeq" id="WP_156742624.1">
    <property type="nucleotide sequence ID" value="NZ_CACRYJ010000058.1"/>
</dbReference>
<dbReference type="InterPro" id="IPR016047">
    <property type="entry name" value="M23ase_b-sheet_dom"/>
</dbReference>
<feature type="domain" description="M23ase beta-sheet core" evidence="4">
    <location>
        <begin position="89"/>
        <end position="179"/>
    </location>
</feature>
<dbReference type="PANTHER" id="PTHR21666">
    <property type="entry name" value="PEPTIDASE-RELATED"/>
    <property type="match status" value="1"/>
</dbReference>
<reference evidence="5 6" key="1">
    <citation type="submission" date="2019-11" db="EMBL/GenBank/DDBJ databases">
        <authorList>
            <person name="Criscuolo A."/>
        </authorList>
    </citation>
    <scope>NUCLEOTIDE SEQUENCE [LARGE SCALE GENOMIC DNA]</scope>
    <source>
        <strain evidence="5">CIP111667</strain>
    </source>
</reference>
<gene>
    <name evidence="5" type="ORF">HALOF300_03993</name>
</gene>
<evidence type="ECO:0000259" key="4">
    <source>
        <dbReference type="Pfam" id="PF01551"/>
    </source>
</evidence>
<sequence length="215" mass="22291">MAGTRSTTLGALAITLAAGLALLAPLDPSPPGEALPGAARVDSPTDEPGAQTGVGPTTPPAAGTYGWPLTPEPAVLTPFSEPEQVWSPGHRGVDLAGTPDQDVLAAADGVVAFTGRVVDRPVLSIDHPDGIRTTYEPVTTTLTVGTAVRRGDVIGRLADGDAGPHCGPARWCLHWGARLGRERYLDPLTLLVADPVIRLYPVAGEREVGPPQRTR</sequence>
<feature type="signal peptide" evidence="3">
    <location>
        <begin position="1"/>
        <end position="23"/>
    </location>
</feature>